<dbReference type="InterPro" id="IPR014044">
    <property type="entry name" value="CAP_dom"/>
</dbReference>
<dbReference type="InterPro" id="IPR018244">
    <property type="entry name" value="Allrgn_V5/Tpx1_CS"/>
</dbReference>
<name>A0A9W8YJW9_9PEZI</name>
<protein>
    <recommendedName>
        <fullName evidence="3">SCP domain-containing protein</fullName>
    </recommendedName>
</protein>
<accession>A0A9W8YJW9</accession>
<dbReference type="InterPro" id="IPR001283">
    <property type="entry name" value="CRISP-related"/>
</dbReference>
<proteinExistence type="predicted"/>
<sequence>MKSSMMVLSGASLAIAGPLLQREPEVDVVVDVVTNVVTSLVEYTVYATTTSSTPPVVHTPEVHVVTVTVQPTTTTTPTAETPNVEVAPATTSSSSTSTSSTAAATSTATDFADVAVYHHNIHRANNSAPDVTYSDKLAGFALQLSQGCVFEHDVTIGVDSEFPSYGQNIAMYAATDIENLSINEFLAQSISDYWYNNEIELYPGPYGSEPDMADFEAWGHYSQVVWVGSTVIGCGIAKCAAGTLESGMDAYMSTCNYYPAGNVETEYAANVLAPLGEASVTA</sequence>
<evidence type="ECO:0000313" key="5">
    <source>
        <dbReference type="Proteomes" id="UP001140453"/>
    </source>
</evidence>
<keyword evidence="5" id="KW-1185">Reference proteome</keyword>
<dbReference type="OrthoDB" id="337038at2759"/>
<feature type="chain" id="PRO_5040950132" description="SCP domain-containing protein" evidence="2">
    <location>
        <begin position="17"/>
        <end position="282"/>
    </location>
</feature>
<dbReference type="Proteomes" id="UP001140453">
    <property type="component" value="Unassembled WGS sequence"/>
</dbReference>
<dbReference type="Gene3D" id="3.40.33.10">
    <property type="entry name" value="CAP"/>
    <property type="match status" value="1"/>
</dbReference>
<evidence type="ECO:0000259" key="3">
    <source>
        <dbReference type="SMART" id="SM00198"/>
    </source>
</evidence>
<evidence type="ECO:0000256" key="1">
    <source>
        <dbReference type="SAM" id="MobiDB-lite"/>
    </source>
</evidence>
<organism evidence="4 5">
    <name type="scientific">Gnomoniopsis smithogilvyi</name>
    <dbReference type="NCBI Taxonomy" id="1191159"/>
    <lineage>
        <taxon>Eukaryota</taxon>
        <taxon>Fungi</taxon>
        <taxon>Dikarya</taxon>
        <taxon>Ascomycota</taxon>
        <taxon>Pezizomycotina</taxon>
        <taxon>Sordariomycetes</taxon>
        <taxon>Sordariomycetidae</taxon>
        <taxon>Diaporthales</taxon>
        <taxon>Gnomoniaceae</taxon>
        <taxon>Gnomoniopsis</taxon>
    </lineage>
</organism>
<feature type="region of interest" description="Disordered" evidence="1">
    <location>
        <begin position="73"/>
        <end position="101"/>
    </location>
</feature>
<dbReference type="GO" id="GO:0005576">
    <property type="term" value="C:extracellular region"/>
    <property type="evidence" value="ECO:0007669"/>
    <property type="project" value="InterPro"/>
</dbReference>
<dbReference type="PANTHER" id="PTHR10334">
    <property type="entry name" value="CYSTEINE-RICH SECRETORY PROTEIN-RELATED"/>
    <property type="match status" value="1"/>
</dbReference>
<dbReference type="Pfam" id="PF00188">
    <property type="entry name" value="CAP"/>
    <property type="match status" value="1"/>
</dbReference>
<dbReference type="PRINTS" id="PR00837">
    <property type="entry name" value="V5TPXLIKE"/>
</dbReference>
<dbReference type="SUPFAM" id="SSF55797">
    <property type="entry name" value="PR-1-like"/>
    <property type="match status" value="1"/>
</dbReference>
<dbReference type="SMART" id="SM00198">
    <property type="entry name" value="SCP"/>
    <property type="match status" value="1"/>
</dbReference>
<dbReference type="EMBL" id="JAPEVB010000006">
    <property type="protein sequence ID" value="KAJ4386522.1"/>
    <property type="molecule type" value="Genomic_DNA"/>
</dbReference>
<keyword evidence="2" id="KW-0732">Signal</keyword>
<dbReference type="InterPro" id="IPR035940">
    <property type="entry name" value="CAP_sf"/>
</dbReference>
<evidence type="ECO:0000313" key="4">
    <source>
        <dbReference type="EMBL" id="KAJ4386522.1"/>
    </source>
</evidence>
<feature type="domain" description="SCP" evidence="3">
    <location>
        <begin position="110"/>
        <end position="265"/>
    </location>
</feature>
<dbReference type="CDD" id="cd05380">
    <property type="entry name" value="CAP_euk"/>
    <property type="match status" value="1"/>
</dbReference>
<gene>
    <name evidence="4" type="ORF">N0V93_009419</name>
</gene>
<feature type="signal peptide" evidence="2">
    <location>
        <begin position="1"/>
        <end position="16"/>
    </location>
</feature>
<comment type="caution">
    <text evidence="4">The sequence shown here is derived from an EMBL/GenBank/DDBJ whole genome shotgun (WGS) entry which is preliminary data.</text>
</comment>
<dbReference type="PROSITE" id="PS01009">
    <property type="entry name" value="CRISP_1"/>
    <property type="match status" value="1"/>
</dbReference>
<reference evidence="4" key="1">
    <citation type="submission" date="2022-10" db="EMBL/GenBank/DDBJ databases">
        <title>Tapping the CABI collections for fungal endophytes: first genome assemblies for Collariella, Neodidymelliopsis, Ascochyta clinopodiicola, Didymella pomorum, Didymosphaeria variabile, Neocosmospora piperis and Neocucurbitaria cava.</title>
        <authorList>
            <person name="Hill R."/>
        </authorList>
    </citation>
    <scope>NUCLEOTIDE SEQUENCE</scope>
    <source>
        <strain evidence="4">IMI 355082</strain>
    </source>
</reference>
<dbReference type="AlphaFoldDB" id="A0A9W8YJW9"/>
<evidence type="ECO:0000256" key="2">
    <source>
        <dbReference type="SAM" id="SignalP"/>
    </source>
</evidence>